<evidence type="ECO:0000256" key="3">
    <source>
        <dbReference type="ARBA" id="ARBA00022695"/>
    </source>
</evidence>
<dbReference type="Pfam" id="PF13975">
    <property type="entry name" value="gag-asp_proteas"/>
    <property type="match status" value="1"/>
</dbReference>
<evidence type="ECO:0000256" key="1">
    <source>
        <dbReference type="ARBA" id="ARBA00012493"/>
    </source>
</evidence>
<evidence type="ECO:0000256" key="6">
    <source>
        <dbReference type="ARBA" id="ARBA00022759"/>
    </source>
</evidence>
<protein>
    <recommendedName>
        <fullName evidence="1">RNA-directed DNA polymerase</fullName>
        <ecNumber evidence="1">2.7.7.49</ecNumber>
    </recommendedName>
</protein>
<dbReference type="Pfam" id="PF00078">
    <property type="entry name" value="RVT_1"/>
    <property type="match status" value="1"/>
</dbReference>
<dbReference type="CDD" id="cd09274">
    <property type="entry name" value="RNase_HI_RT_Ty3"/>
    <property type="match status" value="1"/>
</dbReference>
<dbReference type="EMBL" id="JAANIT010002427">
    <property type="protein sequence ID" value="KAG1536472.1"/>
    <property type="molecule type" value="Genomic_DNA"/>
</dbReference>
<dbReference type="GO" id="GO:0004190">
    <property type="term" value="F:aspartic-type endopeptidase activity"/>
    <property type="evidence" value="ECO:0007669"/>
    <property type="project" value="UniProtKB-KW"/>
</dbReference>
<dbReference type="Gene3D" id="3.10.10.10">
    <property type="entry name" value="HIV Type 1 Reverse Transcriptase, subunit A, domain 1"/>
    <property type="match status" value="1"/>
</dbReference>
<dbReference type="CDD" id="cd01647">
    <property type="entry name" value="RT_LTR"/>
    <property type="match status" value="1"/>
</dbReference>
<organism evidence="11 12">
    <name type="scientific">Rhizopus oryzae</name>
    <name type="common">Mucormycosis agent</name>
    <name type="synonym">Rhizopus arrhizus var. delemar</name>
    <dbReference type="NCBI Taxonomy" id="64495"/>
    <lineage>
        <taxon>Eukaryota</taxon>
        <taxon>Fungi</taxon>
        <taxon>Fungi incertae sedis</taxon>
        <taxon>Mucoromycota</taxon>
        <taxon>Mucoromycotina</taxon>
        <taxon>Mucoromycetes</taxon>
        <taxon>Mucorales</taxon>
        <taxon>Mucorineae</taxon>
        <taxon>Rhizopodaceae</taxon>
        <taxon>Rhizopus</taxon>
    </lineage>
</organism>
<feature type="domain" description="Reverse transcriptase" evidence="10">
    <location>
        <begin position="574"/>
        <end position="753"/>
    </location>
</feature>
<keyword evidence="6" id="KW-0255">Endonuclease</keyword>
<dbReference type="InterPro" id="IPR043502">
    <property type="entry name" value="DNA/RNA_pol_sf"/>
</dbReference>
<dbReference type="SUPFAM" id="SSF50630">
    <property type="entry name" value="Acid proteases"/>
    <property type="match status" value="1"/>
</dbReference>
<evidence type="ECO:0000256" key="7">
    <source>
        <dbReference type="ARBA" id="ARBA00022801"/>
    </source>
</evidence>
<accession>A0A9P7C5N5</accession>
<dbReference type="Pfam" id="PF17917">
    <property type="entry name" value="RT_RNaseH"/>
    <property type="match status" value="1"/>
</dbReference>
<dbReference type="PANTHER" id="PTHR37984:SF5">
    <property type="entry name" value="PROTEIN NYNRIN-LIKE"/>
    <property type="match status" value="1"/>
</dbReference>
<keyword evidence="8" id="KW-0695">RNA-directed DNA polymerase</keyword>
<dbReference type="PROSITE" id="PS00141">
    <property type="entry name" value="ASP_PROTEASE"/>
    <property type="match status" value="1"/>
</dbReference>
<dbReference type="InterPro" id="IPR000477">
    <property type="entry name" value="RT_dom"/>
</dbReference>
<dbReference type="SUPFAM" id="SSF56672">
    <property type="entry name" value="DNA/RNA polymerases"/>
    <property type="match status" value="1"/>
</dbReference>
<evidence type="ECO:0000256" key="9">
    <source>
        <dbReference type="SAM" id="MobiDB-lite"/>
    </source>
</evidence>
<dbReference type="Gene3D" id="2.40.70.10">
    <property type="entry name" value="Acid Proteases"/>
    <property type="match status" value="1"/>
</dbReference>
<dbReference type="GO" id="GO:0004519">
    <property type="term" value="F:endonuclease activity"/>
    <property type="evidence" value="ECO:0007669"/>
    <property type="project" value="UniProtKB-KW"/>
</dbReference>
<dbReference type="GO" id="GO:0006508">
    <property type="term" value="P:proteolysis"/>
    <property type="evidence" value="ECO:0007669"/>
    <property type="project" value="InterPro"/>
</dbReference>
<dbReference type="FunFam" id="3.30.70.270:FF:000020">
    <property type="entry name" value="Transposon Tf2-6 polyprotein-like Protein"/>
    <property type="match status" value="1"/>
</dbReference>
<dbReference type="Gene3D" id="3.30.70.270">
    <property type="match status" value="2"/>
</dbReference>
<evidence type="ECO:0000256" key="8">
    <source>
        <dbReference type="ARBA" id="ARBA00022918"/>
    </source>
</evidence>
<gene>
    <name evidence="11" type="ORF">G6F51_010954</name>
</gene>
<dbReference type="GO" id="GO:0003964">
    <property type="term" value="F:RNA-directed DNA polymerase activity"/>
    <property type="evidence" value="ECO:0007669"/>
    <property type="project" value="UniProtKB-KW"/>
</dbReference>
<evidence type="ECO:0000256" key="4">
    <source>
        <dbReference type="ARBA" id="ARBA00022722"/>
    </source>
</evidence>
<dbReference type="InterPro" id="IPR001969">
    <property type="entry name" value="Aspartic_peptidase_AS"/>
</dbReference>
<dbReference type="InterPro" id="IPR021109">
    <property type="entry name" value="Peptidase_aspartic_dom_sf"/>
</dbReference>
<feature type="compositionally biased region" description="Basic and acidic residues" evidence="9">
    <location>
        <begin position="77"/>
        <end position="87"/>
    </location>
</feature>
<keyword evidence="2" id="KW-0808">Transferase</keyword>
<name>A0A9P7C5N5_RHIOR</name>
<keyword evidence="7" id="KW-0378">Hydrolase</keyword>
<dbReference type="EC" id="2.7.7.49" evidence="1"/>
<evidence type="ECO:0000256" key="5">
    <source>
        <dbReference type="ARBA" id="ARBA00022750"/>
    </source>
</evidence>
<keyword evidence="4" id="KW-0540">Nuclease</keyword>
<dbReference type="AlphaFoldDB" id="A0A9P7C5N5"/>
<proteinExistence type="predicted"/>
<evidence type="ECO:0000256" key="2">
    <source>
        <dbReference type="ARBA" id="ARBA00022679"/>
    </source>
</evidence>
<keyword evidence="5" id="KW-0645">Protease</keyword>
<reference evidence="11" key="1">
    <citation type="journal article" date="2020" name="Microb. Genom.">
        <title>Genetic diversity of clinical and environmental Mucorales isolates obtained from an investigation of mucormycosis cases among solid organ transplant recipients.</title>
        <authorList>
            <person name="Nguyen M.H."/>
            <person name="Kaul D."/>
            <person name="Muto C."/>
            <person name="Cheng S.J."/>
            <person name="Richter R.A."/>
            <person name="Bruno V.M."/>
            <person name="Liu G."/>
            <person name="Beyhan S."/>
            <person name="Sundermann A.J."/>
            <person name="Mounaud S."/>
            <person name="Pasculle A.W."/>
            <person name="Nierman W.C."/>
            <person name="Driscoll E."/>
            <person name="Cumbie R."/>
            <person name="Clancy C.J."/>
            <person name="Dupont C.L."/>
        </authorList>
    </citation>
    <scope>NUCLEOTIDE SEQUENCE</scope>
    <source>
        <strain evidence="11">GL16</strain>
    </source>
</reference>
<dbReference type="InterPro" id="IPR043128">
    <property type="entry name" value="Rev_trsase/Diguanyl_cyclase"/>
</dbReference>
<dbReference type="PROSITE" id="PS50878">
    <property type="entry name" value="RT_POL"/>
    <property type="match status" value="1"/>
</dbReference>
<evidence type="ECO:0000313" key="11">
    <source>
        <dbReference type="EMBL" id="KAG1536472.1"/>
    </source>
</evidence>
<dbReference type="InterPro" id="IPR041373">
    <property type="entry name" value="RT_RNaseH"/>
</dbReference>
<keyword evidence="3" id="KW-0548">Nucleotidyltransferase</keyword>
<feature type="compositionally biased region" description="Acidic residues" evidence="9">
    <location>
        <begin position="242"/>
        <end position="258"/>
    </location>
</feature>
<feature type="region of interest" description="Disordered" evidence="9">
    <location>
        <begin position="73"/>
        <end position="105"/>
    </location>
</feature>
<keyword evidence="5" id="KW-0064">Aspartyl protease</keyword>
<sequence length="968" mass="108012">MGKQVSLVMVVAKLFGKRLETAVLEESAVEENHQSSSTGKNFKKENVNYGKKQESHGRKINVVQGVQVWNNRGAVRTRSELSSDKGKQTATQKRQRKEQQPVPIQQPVQDYQQILMQQRQQQPNQQYMQQLRQNASIPAPQQLHNSMAEPIVVDPPTPKNIKAKKKRTPARRLEVDVPSVDIWEILKGKNADVSCAQLLAMNKVIAKDLVDGIRGMHGRKANVRQVNMARPAPDVLTLDSYDYSDDEGEDDMFDEDGDDDDAQASYCSFGDEASSCIANTGSSVEESEFDGDSGDDADTEFEYSYDYREMSKSEPLTVKVIIHDKELSAIVDTGAAISVMSEALVKKLDLKTNDDTVSIQLLDGTNSKPGGVVPNVPVRIGGKLRTEHFAIQKGRKDELLILGMTWLKNYGIIPDPESGTVTVPYGRRVDYKGAVVREAGQVVLTTQRETGDAVEGQRDRWVSRPVYTLSLAEGVHSAPEPMAVSNCYDGESSLSGSDDEGEKWEICDMTDTPKEVEQIVMRNKSCFVEVSGLGRVVGVEHQIRLKTDEPIRCKPYRLTWEEEKVLKEELEKLLDQGLIEKSDGLYASPILFVQKKDGSKRLCIDYRKVNAITVKDAYPLPFIDELLDAVGGAKVFSTLDAASGYWQVAMAKDSVDKTGFVTKFGTFKWKVLPFGLTTAPSTYQRMMVNILGELIGDCVYVFIDDIIIFSETVEQHVHDLQRVFDKCEAAGLKLKGAKCRFGVSGVEYLGHQITKDGLLPTEKNVKKIMDMPTPTTSDEVRSFLGLVGYYRRFIVEFADTAHPLTSLIKKGAVFDWNQECEAAFDSLKNSLVTPPLLDYPDRDQVQILTTDASSKGLGAILSQSPDGTGENEKVIGYASRTVRGPEVRYPPTHLEALGVIWAVQHFRHYLAGRRFILYTDHSALQFIFNNPKPAPKLARWAAAMMEYDFDTRYRRGEENPADALSRLV</sequence>
<dbReference type="Proteomes" id="UP000717996">
    <property type="component" value="Unassembled WGS sequence"/>
</dbReference>
<feature type="region of interest" description="Disordered" evidence="9">
    <location>
        <begin position="237"/>
        <end position="258"/>
    </location>
</feature>
<dbReference type="InterPro" id="IPR050951">
    <property type="entry name" value="Retrovirus_Pol_polyprotein"/>
</dbReference>
<dbReference type="CDD" id="cd00303">
    <property type="entry name" value="retropepsin_like"/>
    <property type="match status" value="1"/>
</dbReference>
<dbReference type="PANTHER" id="PTHR37984">
    <property type="entry name" value="PROTEIN CBG26694"/>
    <property type="match status" value="1"/>
</dbReference>
<comment type="caution">
    <text evidence="11">The sequence shown here is derived from an EMBL/GenBank/DDBJ whole genome shotgun (WGS) entry which is preliminary data.</text>
</comment>
<evidence type="ECO:0000259" key="10">
    <source>
        <dbReference type="PROSITE" id="PS50878"/>
    </source>
</evidence>
<evidence type="ECO:0000313" key="12">
    <source>
        <dbReference type="Proteomes" id="UP000717996"/>
    </source>
</evidence>